<feature type="domain" description="Aldehyde dehydrogenase" evidence="7">
    <location>
        <begin position="27"/>
        <end position="482"/>
    </location>
</feature>
<dbReference type="InterPro" id="IPR016161">
    <property type="entry name" value="Ald_DH/histidinol_DH"/>
</dbReference>
<dbReference type="InterPro" id="IPR015590">
    <property type="entry name" value="Aldehyde_DH_dom"/>
</dbReference>
<dbReference type="Gene3D" id="3.40.605.10">
    <property type="entry name" value="Aldehyde Dehydrogenase, Chain A, domain 1"/>
    <property type="match status" value="1"/>
</dbReference>
<dbReference type="Gene3D" id="3.40.309.10">
    <property type="entry name" value="Aldehyde Dehydrogenase, Chain A, domain 2"/>
    <property type="match status" value="1"/>
</dbReference>
<feature type="active site" evidence="5">
    <location>
        <position position="253"/>
    </location>
</feature>
<evidence type="ECO:0000256" key="5">
    <source>
        <dbReference type="PROSITE-ProRule" id="PRU10007"/>
    </source>
</evidence>
<dbReference type="Pfam" id="PF00171">
    <property type="entry name" value="Aldedh"/>
    <property type="match status" value="1"/>
</dbReference>
<comment type="similarity">
    <text evidence="1 6">Belongs to the aldehyde dehydrogenase family.</text>
</comment>
<evidence type="ECO:0000313" key="8">
    <source>
        <dbReference type="EMBL" id="BDZ46194.1"/>
    </source>
</evidence>
<protein>
    <recommendedName>
        <fullName evidence="3">aldehyde dehydrogenase (NAD(+))</fullName>
        <ecNumber evidence="3">1.2.1.3</ecNumber>
    </recommendedName>
</protein>
<name>A0ABN6XMR3_9MICO</name>
<evidence type="ECO:0000256" key="3">
    <source>
        <dbReference type="ARBA" id="ARBA00024226"/>
    </source>
</evidence>
<dbReference type="EC" id="1.2.1.3" evidence="3"/>
<evidence type="ECO:0000256" key="2">
    <source>
        <dbReference type="ARBA" id="ARBA00023002"/>
    </source>
</evidence>
<evidence type="ECO:0000259" key="7">
    <source>
        <dbReference type="Pfam" id="PF00171"/>
    </source>
</evidence>
<dbReference type="Proteomes" id="UP001321498">
    <property type="component" value="Chromosome"/>
</dbReference>
<accession>A0ABN6XMR3</accession>
<dbReference type="SUPFAM" id="SSF53720">
    <property type="entry name" value="ALDH-like"/>
    <property type="match status" value="1"/>
</dbReference>
<dbReference type="InterPro" id="IPR016160">
    <property type="entry name" value="Ald_DH_CS_CYS"/>
</dbReference>
<sequence>MTIAESPVAVATRLYIDGEEVDGGDGVLTVVDPARGGTIGTAAAATREQALDAVRAANAAFPAWAALSPQERAAQIDAAVAAIGEHFEEHADILSRENGKVLDEARGDVFVFGFRCGLATGLADQVLETTTLPGPPNETIISYVPRGVVTIIVPFNWPLAILGASLPYALVAGNTVILKPPPSAPLATSLLIRRMAEHLPPGVLNVVTGKDAEIGEALVSNTDVSMVHFTGSVRGGNKMMEMASKSLTKVALELGGNDAAVVLKDADLGEEGIDALYHGIFDTTGQICMAAKRVYVDRSRYQEVVDGLSRKLEQTVLGDGRDPNTTMGPLHAPSQKKFVEDLLNEAREAGAEIREFGELPGGEFAEGNFLRPSLVLDPDPKLRVVTEEQFGPTIPIIPFDDEDQAIAAANDTWAGLCASVWTADRAKAAEVGARLQAGYVFVNAHSAAVLDQRAPFGGVKRSGLGREMGIEGLREFMDTHSVALPA</sequence>
<evidence type="ECO:0000256" key="4">
    <source>
        <dbReference type="ARBA" id="ARBA00049194"/>
    </source>
</evidence>
<dbReference type="PROSITE" id="PS00070">
    <property type="entry name" value="ALDEHYDE_DEHYDR_CYS"/>
    <property type="match status" value="1"/>
</dbReference>
<evidence type="ECO:0000313" key="9">
    <source>
        <dbReference type="Proteomes" id="UP001321498"/>
    </source>
</evidence>
<keyword evidence="9" id="KW-1185">Reference proteome</keyword>
<dbReference type="RefSeq" id="WP_286276294.1">
    <property type="nucleotide sequence ID" value="NZ_AP027731.1"/>
</dbReference>
<dbReference type="PANTHER" id="PTHR42804:SF1">
    <property type="entry name" value="ALDEHYDE DEHYDROGENASE-RELATED"/>
    <property type="match status" value="1"/>
</dbReference>
<evidence type="ECO:0000256" key="6">
    <source>
        <dbReference type="RuleBase" id="RU003345"/>
    </source>
</evidence>
<organism evidence="8 9">
    <name type="scientific">Naasia aerilata</name>
    <dbReference type="NCBI Taxonomy" id="1162966"/>
    <lineage>
        <taxon>Bacteria</taxon>
        <taxon>Bacillati</taxon>
        <taxon>Actinomycetota</taxon>
        <taxon>Actinomycetes</taxon>
        <taxon>Micrococcales</taxon>
        <taxon>Microbacteriaceae</taxon>
        <taxon>Naasia</taxon>
    </lineage>
</organism>
<gene>
    <name evidence="8" type="ORF">GCM10025866_21030</name>
</gene>
<reference evidence="9" key="1">
    <citation type="journal article" date="2019" name="Int. J. Syst. Evol. Microbiol.">
        <title>The Global Catalogue of Microorganisms (GCM) 10K type strain sequencing project: providing services to taxonomists for standard genome sequencing and annotation.</title>
        <authorList>
            <consortium name="The Broad Institute Genomics Platform"/>
            <consortium name="The Broad Institute Genome Sequencing Center for Infectious Disease"/>
            <person name="Wu L."/>
            <person name="Ma J."/>
        </authorList>
    </citation>
    <scope>NUCLEOTIDE SEQUENCE [LARGE SCALE GENOMIC DNA]</scope>
    <source>
        <strain evidence="9">NBRC 108725</strain>
    </source>
</reference>
<dbReference type="PROSITE" id="PS00687">
    <property type="entry name" value="ALDEHYDE_DEHYDR_GLU"/>
    <property type="match status" value="1"/>
</dbReference>
<dbReference type="InterPro" id="IPR029510">
    <property type="entry name" value="Ald_DH_CS_GLU"/>
</dbReference>
<dbReference type="InterPro" id="IPR016163">
    <property type="entry name" value="Ald_DH_C"/>
</dbReference>
<dbReference type="InterPro" id="IPR016162">
    <property type="entry name" value="Ald_DH_N"/>
</dbReference>
<proteinExistence type="inferred from homology"/>
<evidence type="ECO:0000256" key="1">
    <source>
        <dbReference type="ARBA" id="ARBA00009986"/>
    </source>
</evidence>
<keyword evidence="2 6" id="KW-0560">Oxidoreductase</keyword>
<dbReference type="PANTHER" id="PTHR42804">
    <property type="entry name" value="ALDEHYDE DEHYDROGENASE"/>
    <property type="match status" value="1"/>
</dbReference>
<dbReference type="EMBL" id="AP027731">
    <property type="protein sequence ID" value="BDZ46194.1"/>
    <property type="molecule type" value="Genomic_DNA"/>
</dbReference>
<comment type="catalytic activity">
    <reaction evidence="4">
        <text>an aldehyde + NAD(+) + H2O = a carboxylate + NADH + 2 H(+)</text>
        <dbReference type="Rhea" id="RHEA:16185"/>
        <dbReference type="ChEBI" id="CHEBI:15377"/>
        <dbReference type="ChEBI" id="CHEBI:15378"/>
        <dbReference type="ChEBI" id="CHEBI:17478"/>
        <dbReference type="ChEBI" id="CHEBI:29067"/>
        <dbReference type="ChEBI" id="CHEBI:57540"/>
        <dbReference type="ChEBI" id="CHEBI:57945"/>
        <dbReference type="EC" id="1.2.1.3"/>
    </reaction>
</comment>